<reference evidence="3" key="1">
    <citation type="submission" date="2017-09" db="EMBL/GenBank/DDBJ databases">
        <title>Contemporary evolution of a Lepidopteran species, Heliothis virescens, in response to modern agricultural practices.</title>
        <authorList>
            <person name="Fritz M.L."/>
            <person name="Deyonke A.M."/>
            <person name="Papanicolaou A."/>
            <person name="Micinski S."/>
            <person name="Westbrook J."/>
            <person name="Gould F."/>
        </authorList>
    </citation>
    <scope>NUCLEOTIDE SEQUENCE [LARGE SCALE GENOMIC DNA]</scope>
    <source>
        <strain evidence="3">HvINT-</strain>
        <tissue evidence="3">Whole body</tissue>
    </source>
</reference>
<feature type="compositionally biased region" description="Basic and acidic residues" evidence="2">
    <location>
        <begin position="27"/>
        <end position="58"/>
    </location>
</feature>
<proteinExistence type="predicted"/>
<protein>
    <submittedName>
        <fullName evidence="3">Uncharacterized protein</fullName>
    </submittedName>
</protein>
<gene>
    <name evidence="3" type="ORF">B5V51_4126</name>
</gene>
<sequence length="187" mass="22397">MLSLSQMAPMTAAEKQKNYRNRLKTQNPEKYHTLQTKAKERSARYYEKKKSTYTEEEKQKLRQKWKEDREKAKNAKALLQNESDIGKPNSNIDNNRLTNMQRRIEYSLKQETGELRSKLNRLSKGFQNLQKKLMRQQQKINEMQADYKNILNRLAMTEETNDTRQEQEKTPRKEITEFINNNLPNII</sequence>
<comment type="caution">
    <text evidence="3">The sequence shown here is derived from an EMBL/GenBank/DDBJ whole genome shotgun (WGS) entry which is preliminary data.</text>
</comment>
<evidence type="ECO:0000256" key="2">
    <source>
        <dbReference type="SAM" id="MobiDB-lite"/>
    </source>
</evidence>
<keyword evidence="1" id="KW-0175">Coiled coil</keyword>
<evidence type="ECO:0000256" key="1">
    <source>
        <dbReference type="SAM" id="Coils"/>
    </source>
</evidence>
<organism evidence="3">
    <name type="scientific">Heliothis virescens</name>
    <name type="common">Tobacco budworm moth</name>
    <dbReference type="NCBI Taxonomy" id="7102"/>
    <lineage>
        <taxon>Eukaryota</taxon>
        <taxon>Metazoa</taxon>
        <taxon>Ecdysozoa</taxon>
        <taxon>Arthropoda</taxon>
        <taxon>Hexapoda</taxon>
        <taxon>Insecta</taxon>
        <taxon>Pterygota</taxon>
        <taxon>Neoptera</taxon>
        <taxon>Endopterygota</taxon>
        <taxon>Lepidoptera</taxon>
        <taxon>Glossata</taxon>
        <taxon>Ditrysia</taxon>
        <taxon>Noctuoidea</taxon>
        <taxon>Noctuidae</taxon>
        <taxon>Heliothinae</taxon>
        <taxon>Heliothis</taxon>
    </lineage>
</organism>
<feature type="region of interest" description="Disordered" evidence="2">
    <location>
        <begin position="1"/>
        <end position="58"/>
    </location>
</feature>
<name>A0A2A4JBV7_HELVI</name>
<evidence type="ECO:0000313" key="3">
    <source>
        <dbReference type="EMBL" id="PCG69441.1"/>
    </source>
</evidence>
<feature type="coiled-coil region" evidence="1">
    <location>
        <begin position="119"/>
        <end position="160"/>
    </location>
</feature>
<accession>A0A2A4JBV7</accession>
<dbReference type="EMBL" id="NWSH01002012">
    <property type="protein sequence ID" value="PCG69441.1"/>
    <property type="molecule type" value="Genomic_DNA"/>
</dbReference>
<dbReference type="AlphaFoldDB" id="A0A2A4JBV7"/>